<dbReference type="GO" id="GO:0016567">
    <property type="term" value="P:protein ubiquitination"/>
    <property type="evidence" value="ECO:0007669"/>
    <property type="project" value="TreeGrafter"/>
</dbReference>
<dbReference type="GO" id="GO:0008270">
    <property type="term" value="F:zinc ion binding"/>
    <property type="evidence" value="ECO:0007669"/>
    <property type="project" value="UniProtKB-KW"/>
</dbReference>
<feature type="region of interest" description="Disordered" evidence="9">
    <location>
        <begin position="273"/>
        <end position="293"/>
    </location>
</feature>
<feature type="region of interest" description="Disordered" evidence="9">
    <location>
        <begin position="116"/>
        <end position="135"/>
    </location>
</feature>
<dbReference type="Pfam" id="PF13639">
    <property type="entry name" value="zf-RING_2"/>
    <property type="match status" value="1"/>
</dbReference>
<evidence type="ECO:0000256" key="5">
    <source>
        <dbReference type="ARBA" id="ARBA00022771"/>
    </source>
</evidence>
<dbReference type="InterPro" id="IPR001841">
    <property type="entry name" value="Znf_RING"/>
</dbReference>
<evidence type="ECO:0000313" key="11">
    <source>
        <dbReference type="EMBL" id="KAF8404116.1"/>
    </source>
</evidence>
<evidence type="ECO:0000313" key="12">
    <source>
        <dbReference type="Proteomes" id="UP000655225"/>
    </source>
</evidence>
<dbReference type="SUPFAM" id="SSF57850">
    <property type="entry name" value="RING/U-box"/>
    <property type="match status" value="1"/>
</dbReference>
<dbReference type="OrthoDB" id="8062037at2759"/>
<name>A0A835DI03_TETSI</name>
<comment type="caution">
    <text evidence="11">The sequence shown here is derived from an EMBL/GenBank/DDBJ whole genome shotgun (WGS) entry which is preliminary data.</text>
</comment>
<evidence type="ECO:0000256" key="8">
    <source>
        <dbReference type="PROSITE-ProRule" id="PRU00175"/>
    </source>
</evidence>
<evidence type="ECO:0000256" key="2">
    <source>
        <dbReference type="ARBA" id="ARBA00012483"/>
    </source>
</evidence>
<sequence length="293" mass="33567">MSVRAPPLVRINGSRNYSLYWCYQCQQRVRISSSNPTQIICPRCLGEFVSEIDLTTPRLIFDLTGLESSPEARLLEALSLMLDPSSRQPNPVFNGPQSENDIRARPRAWIILRPHDPARRPRTGHPPENLVPPAANSRDYFVGPGLNELIDDLTQNDRPGLPPAPASAIDALPIVKITPTHLKNESDCPVCKEEFVVDEEVREMPCNHIFHSDCIVPWLRIHNSCPVCRYELQGSSDSDLQDGGVEDSRRERVRNRRRWRWSQLWPFRAPQNWRYQPLNPQDNRISPSRVGEN</sequence>
<proteinExistence type="predicted"/>
<dbReference type="CDD" id="cd16667">
    <property type="entry name" value="RING-H2_RNF126-like"/>
    <property type="match status" value="1"/>
</dbReference>
<dbReference type="InterPro" id="IPR039525">
    <property type="entry name" value="RNF126-like_zinc-ribbon"/>
</dbReference>
<evidence type="ECO:0000256" key="6">
    <source>
        <dbReference type="ARBA" id="ARBA00022786"/>
    </source>
</evidence>
<dbReference type="EMBL" id="JABCRI010000006">
    <property type="protein sequence ID" value="KAF8404116.1"/>
    <property type="molecule type" value="Genomic_DNA"/>
</dbReference>
<organism evidence="11 12">
    <name type="scientific">Tetracentron sinense</name>
    <name type="common">Spur-leaf</name>
    <dbReference type="NCBI Taxonomy" id="13715"/>
    <lineage>
        <taxon>Eukaryota</taxon>
        <taxon>Viridiplantae</taxon>
        <taxon>Streptophyta</taxon>
        <taxon>Embryophyta</taxon>
        <taxon>Tracheophyta</taxon>
        <taxon>Spermatophyta</taxon>
        <taxon>Magnoliopsida</taxon>
        <taxon>Trochodendrales</taxon>
        <taxon>Trochodendraceae</taxon>
        <taxon>Tetracentron</taxon>
    </lineage>
</organism>
<evidence type="ECO:0000256" key="4">
    <source>
        <dbReference type="ARBA" id="ARBA00022723"/>
    </source>
</evidence>
<keyword evidence="6" id="KW-0833">Ubl conjugation pathway</keyword>
<keyword evidence="5 8" id="KW-0863">Zinc-finger</keyword>
<dbReference type="AlphaFoldDB" id="A0A835DI03"/>
<dbReference type="FunFam" id="3.30.40.10:FF:000022">
    <property type="entry name" value="E3 ubiquitin-protein ligase RING1-like"/>
    <property type="match status" value="1"/>
</dbReference>
<dbReference type="GO" id="GO:0061630">
    <property type="term" value="F:ubiquitin protein ligase activity"/>
    <property type="evidence" value="ECO:0007669"/>
    <property type="project" value="UniProtKB-EC"/>
</dbReference>
<dbReference type="SMART" id="SM00184">
    <property type="entry name" value="RING"/>
    <property type="match status" value="1"/>
</dbReference>
<evidence type="ECO:0000256" key="1">
    <source>
        <dbReference type="ARBA" id="ARBA00000900"/>
    </source>
</evidence>
<protein>
    <recommendedName>
        <fullName evidence="2">RING-type E3 ubiquitin transferase</fullName>
        <ecNumber evidence="2">2.3.2.27</ecNumber>
    </recommendedName>
</protein>
<dbReference type="Pfam" id="PF14369">
    <property type="entry name" value="Zn_ribbon_19"/>
    <property type="match status" value="1"/>
</dbReference>
<dbReference type="PANTHER" id="PTHR15710:SF18">
    <property type="entry name" value="RING-TYPE E3 UBIQUITIN TRANSFERASE"/>
    <property type="match status" value="1"/>
</dbReference>
<comment type="catalytic activity">
    <reaction evidence="1">
        <text>S-ubiquitinyl-[E2 ubiquitin-conjugating enzyme]-L-cysteine + [acceptor protein]-L-lysine = [E2 ubiquitin-conjugating enzyme]-L-cysteine + N(6)-ubiquitinyl-[acceptor protein]-L-lysine.</text>
        <dbReference type="EC" id="2.3.2.27"/>
    </reaction>
</comment>
<accession>A0A835DI03</accession>
<evidence type="ECO:0000256" key="7">
    <source>
        <dbReference type="ARBA" id="ARBA00022833"/>
    </source>
</evidence>
<dbReference type="PROSITE" id="PS50089">
    <property type="entry name" value="ZF_RING_2"/>
    <property type="match status" value="1"/>
</dbReference>
<dbReference type="EC" id="2.3.2.27" evidence="2"/>
<gene>
    <name evidence="11" type="ORF">HHK36_008996</name>
</gene>
<evidence type="ECO:0000259" key="10">
    <source>
        <dbReference type="PROSITE" id="PS50089"/>
    </source>
</evidence>
<dbReference type="OMA" id="RWEFEND"/>
<dbReference type="Proteomes" id="UP000655225">
    <property type="component" value="Unassembled WGS sequence"/>
</dbReference>
<reference evidence="11 12" key="1">
    <citation type="submission" date="2020-04" db="EMBL/GenBank/DDBJ databases">
        <title>Plant Genome Project.</title>
        <authorList>
            <person name="Zhang R.-G."/>
        </authorList>
    </citation>
    <scope>NUCLEOTIDE SEQUENCE [LARGE SCALE GENOMIC DNA]</scope>
    <source>
        <strain evidence="11">YNK0</strain>
        <tissue evidence="11">Leaf</tissue>
    </source>
</reference>
<dbReference type="InterPro" id="IPR013083">
    <property type="entry name" value="Znf_RING/FYVE/PHD"/>
</dbReference>
<keyword evidence="3" id="KW-0808">Transferase</keyword>
<keyword evidence="4" id="KW-0479">Metal-binding</keyword>
<dbReference type="PANTHER" id="PTHR15710">
    <property type="entry name" value="E3 UBIQUITIN-PROTEIN LIGASE PRAJA"/>
    <property type="match status" value="1"/>
</dbReference>
<dbReference type="GO" id="GO:0005737">
    <property type="term" value="C:cytoplasm"/>
    <property type="evidence" value="ECO:0007669"/>
    <property type="project" value="TreeGrafter"/>
</dbReference>
<dbReference type="Gene3D" id="3.30.40.10">
    <property type="entry name" value="Zinc/RING finger domain, C3HC4 (zinc finger)"/>
    <property type="match status" value="1"/>
</dbReference>
<feature type="domain" description="RING-type" evidence="10">
    <location>
        <begin position="188"/>
        <end position="229"/>
    </location>
</feature>
<evidence type="ECO:0000256" key="9">
    <source>
        <dbReference type="SAM" id="MobiDB-lite"/>
    </source>
</evidence>
<keyword evidence="12" id="KW-1185">Reference proteome</keyword>
<evidence type="ECO:0000256" key="3">
    <source>
        <dbReference type="ARBA" id="ARBA00022679"/>
    </source>
</evidence>
<keyword evidence="7" id="KW-0862">Zinc</keyword>